<evidence type="ECO:0000313" key="4">
    <source>
        <dbReference type="Proteomes" id="UP000293519"/>
    </source>
</evidence>
<protein>
    <submittedName>
        <fullName evidence="3">3-oxoacyl-[acyl-carrier protein] reductase</fullName>
    </submittedName>
</protein>
<dbReference type="InterPro" id="IPR020904">
    <property type="entry name" value="Sc_DH/Rdtase_CS"/>
</dbReference>
<dbReference type="PROSITE" id="PS00061">
    <property type="entry name" value="ADH_SHORT"/>
    <property type="match status" value="1"/>
</dbReference>
<dbReference type="SUPFAM" id="SSF51735">
    <property type="entry name" value="NAD(P)-binding Rossmann-fold domains"/>
    <property type="match status" value="1"/>
</dbReference>
<dbReference type="Pfam" id="PF13561">
    <property type="entry name" value="adh_short_C2"/>
    <property type="match status" value="1"/>
</dbReference>
<evidence type="ECO:0000256" key="2">
    <source>
        <dbReference type="ARBA" id="ARBA00023002"/>
    </source>
</evidence>
<dbReference type="InterPro" id="IPR036291">
    <property type="entry name" value="NAD(P)-bd_dom_sf"/>
</dbReference>
<dbReference type="CDD" id="cd05233">
    <property type="entry name" value="SDR_c"/>
    <property type="match status" value="1"/>
</dbReference>
<dbReference type="Proteomes" id="UP000293519">
    <property type="component" value="Unassembled WGS sequence"/>
</dbReference>
<dbReference type="PANTHER" id="PTHR48107">
    <property type="entry name" value="NADPH-DEPENDENT ALDEHYDE REDUCTASE-LIKE PROTEIN, CHLOROPLASTIC-RELATED"/>
    <property type="match status" value="1"/>
</dbReference>
<name>A0A4Q7LZF2_9MICO</name>
<comment type="caution">
    <text evidence="3">The sequence shown here is derived from an EMBL/GenBank/DDBJ whole genome shotgun (WGS) entry which is preliminary data.</text>
</comment>
<sequence length="254" mass="26858">MATSSSARPTALLTGVGRRGSIGHAVALRLAHAGWDIAFTHWGAYEQRAQLPYEGDGVMRIAEEIRAAGALAHPIEVDFTDATAVESVVTTAAKALGPVSGLVLCHSESIDSSILTTTLESFERHFAVNVRAAWQLIAAFARQVPETGGRIAAFTSDHVVDNLPYGASKGALDRIVIAAARELGDRGITANVINPGPVDTGWMTDEIRDTLTARQPTGRLGTPDDAARLVEFLLSDDGRWISGQLITSDGGFSV</sequence>
<dbReference type="RefSeq" id="WP_130484613.1">
    <property type="nucleotide sequence ID" value="NZ_SGWW01000001.1"/>
</dbReference>
<keyword evidence="2" id="KW-0560">Oxidoreductase</keyword>
<dbReference type="PRINTS" id="PR00081">
    <property type="entry name" value="GDHRDH"/>
</dbReference>
<reference evidence="3 4" key="1">
    <citation type="journal article" date="2015" name="Stand. Genomic Sci.">
        <title>Genomic Encyclopedia of Bacterial and Archaeal Type Strains, Phase III: the genomes of soil and plant-associated and newly described type strains.</title>
        <authorList>
            <person name="Whitman W.B."/>
            <person name="Woyke T."/>
            <person name="Klenk H.P."/>
            <person name="Zhou Y."/>
            <person name="Lilburn T.G."/>
            <person name="Beck B.J."/>
            <person name="De Vos P."/>
            <person name="Vandamme P."/>
            <person name="Eisen J.A."/>
            <person name="Garrity G."/>
            <person name="Hugenholtz P."/>
            <person name="Kyrpides N.C."/>
        </authorList>
    </citation>
    <scope>NUCLEOTIDE SEQUENCE [LARGE SCALE GENOMIC DNA]</scope>
    <source>
        <strain evidence="3 4">CV2</strain>
    </source>
</reference>
<dbReference type="OrthoDB" id="9803333at2"/>
<dbReference type="EMBL" id="SGWW01000001">
    <property type="protein sequence ID" value="RZS59538.1"/>
    <property type="molecule type" value="Genomic_DNA"/>
</dbReference>
<evidence type="ECO:0000313" key="3">
    <source>
        <dbReference type="EMBL" id="RZS59538.1"/>
    </source>
</evidence>
<evidence type="ECO:0000256" key="1">
    <source>
        <dbReference type="ARBA" id="ARBA00006484"/>
    </source>
</evidence>
<dbReference type="AlphaFoldDB" id="A0A4Q7LZF2"/>
<comment type="similarity">
    <text evidence="1">Belongs to the short-chain dehydrogenases/reductases (SDR) family.</text>
</comment>
<dbReference type="GO" id="GO:0016614">
    <property type="term" value="F:oxidoreductase activity, acting on CH-OH group of donors"/>
    <property type="evidence" value="ECO:0007669"/>
    <property type="project" value="UniProtKB-ARBA"/>
</dbReference>
<organism evidence="3 4">
    <name type="scientific">Microcella putealis</name>
    <dbReference type="NCBI Taxonomy" id="337005"/>
    <lineage>
        <taxon>Bacteria</taxon>
        <taxon>Bacillati</taxon>
        <taxon>Actinomycetota</taxon>
        <taxon>Actinomycetes</taxon>
        <taxon>Micrococcales</taxon>
        <taxon>Microbacteriaceae</taxon>
        <taxon>Microcella</taxon>
    </lineage>
</organism>
<dbReference type="InterPro" id="IPR002347">
    <property type="entry name" value="SDR_fam"/>
</dbReference>
<keyword evidence="4" id="KW-1185">Reference proteome</keyword>
<dbReference type="PANTHER" id="PTHR48107:SF7">
    <property type="entry name" value="RE15974P"/>
    <property type="match status" value="1"/>
</dbReference>
<dbReference type="Gene3D" id="3.40.50.720">
    <property type="entry name" value="NAD(P)-binding Rossmann-like Domain"/>
    <property type="match status" value="1"/>
</dbReference>
<proteinExistence type="inferred from homology"/>
<accession>A0A4Q7LZF2</accession>
<gene>
    <name evidence="3" type="ORF">EV141_0767</name>
</gene>